<comment type="caution">
    <text evidence="9">The sequence shown here is derived from an EMBL/GenBank/DDBJ whole genome shotgun (WGS) entry which is preliminary data.</text>
</comment>
<feature type="transmembrane region" description="Helical" evidence="7">
    <location>
        <begin position="121"/>
        <end position="140"/>
    </location>
</feature>
<feature type="transmembrane region" description="Helical" evidence="7">
    <location>
        <begin position="98"/>
        <end position="114"/>
    </location>
</feature>
<organism evidence="9 10">
    <name type="scientific">Oceanirhabdus seepicola</name>
    <dbReference type="NCBI Taxonomy" id="2828781"/>
    <lineage>
        <taxon>Bacteria</taxon>
        <taxon>Bacillati</taxon>
        <taxon>Bacillota</taxon>
        <taxon>Clostridia</taxon>
        <taxon>Eubacteriales</taxon>
        <taxon>Clostridiaceae</taxon>
        <taxon>Oceanirhabdus</taxon>
    </lineage>
</organism>
<dbReference type="InterPro" id="IPR003594">
    <property type="entry name" value="HATPase_dom"/>
</dbReference>
<dbReference type="PROSITE" id="PS50109">
    <property type="entry name" value="HIS_KIN"/>
    <property type="match status" value="1"/>
</dbReference>
<name>A0A9J6P0J2_9CLOT</name>
<keyword evidence="7" id="KW-0812">Transmembrane</keyword>
<keyword evidence="3" id="KW-0808">Transferase</keyword>
<dbReference type="Gene3D" id="3.30.565.10">
    <property type="entry name" value="Histidine kinase-like ATPase, C-terminal domain"/>
    <property type="match status" value="1"/>
</dbReference>
<dbReference type="InterPro" id="IPR011712">
    <property type="entry name" value="Sig_transdc_His_kin_sub3_dim/P"/>
</dbReference>
<evidence type="ECO:0000256" key="2">
    <source>
        <dbReference type="ARBA" id="ARBA00012438"/>
    </source>
</evidence>
<keyword evidence="7" id="KW-1133">Transmembrane helix</keyword>
<evidence type="ECO:0000256" key="7">
    <source>
        <dbReference type="SAM" id="Phobius"/>
    </source>
</evidence>
<comment type="catalytic activity">
    <reaction evidence="1">
        <text>ATP + protein L-histidine = ADP + protein N-phospho-L-histidine.</text>
        <dbReference type="EC" id="2.7.13.3"/>
    </reaction>
</comment>
<dbReference type="GO" id="GO:0000155">
    <property type="term" value="F:phosphorelay sensor kinase activity"/>
    <property type="evidence" value="ECO:0007669"/>
    <property type="project" value="InterPro"/>
</dbReference>
<keyword evidence="7" id="KW-0472">Membrane</keyword>
<dbReference type="SUPFAM" id="SSF55874">
    <property type="entry name" value="ATPase domain of HSP90 chaperone/DNA topoisomerase II/histidine kinase"/>
    <property type="match status" value="1"/>
</dbReference>
<dbReference type="Pfam" id="PF07730">
    <property type="entry name" value="HisKA_3"/>
    <property type="match status" value="1"/>
</dbReference>
<keyword evidence="5" id="KW-0902">Two-component regulatory system</keyword>
<feature type="transmembrane region" description="Helical" evidence="7">
    <location>
        <begin position="152"/>
        <end position="171"/>
    </location>
</feature>
<feature type="domain" description="Histidine kinase" evidence="8">
    <location>
        <begin position="449"/>
        <end position="562"/>
    </location>
</feature>
<evidence type="ECO:0000313" key="10">
    <source>
        <dbReference type="Proteomes" id="UP001056429"/>
    </source>
</evidence>
<dbReference type="PANTHER" id="PTHR24421">
    <property type="entry name" value="NITRATE/NITRITE SENSOR PROTEIN NARX-RELATED"/>
    <property type="match status" value="1"/>
</dbReference>
<evidence type="ECO:0000256" key="6">
    <source>
        <dbReference type="SAM" id="Coils"/>
    </source>
</evidence>
<feature type="transmembrane region" description="Helical" evidence="7">
    <location>
        <begin position="75"/>
        <end position="92"/>
    </location>
</feature>
<evidence type="ECO:0000256" key="3">
    <source>
        <dbReference type="ARBA" id="ARBA00022679"/>
    </source>
</evidence>
<evidence type="ECO:0000259" key="8">
    <source>
        <dbReference type="PROSITE" id="PS50109"/>
    </source>
</evidence>
<dbReference type="RefSeq" id="WP_250859266.1">
    <property type="nucleotide sequence ID" value="NZ_JAGSOJ010000002.1"/>
</dbReference>
<dbReference type="InterPro" id="IPR036890">
    <property type="entry name" value="HATPase_C_sf"/>
</dbReference>
<evidence type="ECO:0000256" key="5">
    <source>
        <dbReference type="ARBA" id="ARBA00023012"/>
    </source>
</evidence>
<dbReference type="Proteomes" id="UP001056429">
    <property type="component" value="Unassembled WGS sequence"/>
</dbReference>
<evidence type="ECO:0000256" key="4">
    <source>
        <dbReference type="ARBA" id="ARBA00022777"/>
    </source>
</evidence>
<dbReference type="EC" id="2.7.13.3" evidence="2"/>
<protein>
    <recommendedName>
        <fullName evidence="2">histidine kinase</fullName>
        <ecNumber evidence="2">2.7.13.3</ecNumber>
    </recommendedName>
</protein>
<keyword evidence="4" id="KW-0418">Kinase</keyword>
<keyword evidence="10" id="KW-1185">Reference proteome</keyword>
<evidence type="ECO:0000256" key="1">
    <source>
        <dbReference type="ARBA" id="ARBA00000085"/>
    </source>
</evidence>
<dbReference type="InterPro" id="IPR050482">
    <property type="entry name" value="Sensor_HK_TwoCompSys"/>
</dbReference>
<proteinExistence type="predicted"/>
<reference evidence="9" key="2">
    <citation type="submission" date="2021-04" db="EMBL/GenBank/DDBJ databases">
        <authorList>
            <person name="Dong X."/>
        </authorList>
    </citation>
    <scope>NUCLEOTIDE SEQUENCE</scope>
    <source>
        <strain evidence="9">ZWT</strain>
    </source>
</reference>
<feature type="transmembrane region" description="Helical" evidence="7">
    <location>
        <begin position="45"/>
        <end position="66"/>
    </location>
</feature>
<keyword evidence="6" id="KW-0175">Coiled coil</keyword>
<dbReference type="Gene3D" id="1.20.5.1930">
    <property type="match status" value="1"/>
</dbReference>
<evidence type="ECO:0000313" key="9">
    <source>
        <dbReference type="EMBL" id="MCM1990226.1"/>
    </source>
</evidence>
<dbReference type="EMBL" id="JAGSOJ010000002">
    <property type="protein sequence ID" value="MCM1990226.1"/>
    <property type="molecule type" value="Genomic_DNA"/>
</dbReference>
<dbReference type="AlphaFoldDB" id="A0A9J6P0J2"/>
<dbReference type="InterPro" id="IPR005467">
    <property type="entry name" value="His_kinase_dom"/>
</dbReference>
<sequence>MGGIIKEFFFAKEESREMKIVFLYRYISLIFTSFFFIIGNNISTFHSKIFIVLCISLGSMILTYLYKKNQNSSKYISILVFIEAIGSSFVLLPSGGFNSPYLLYFINTILIAALKLDRKHCWINSSIYLLASIGNIYLFVDKGNKSLFEIIAKQPNIILSVLLITAAIGLLSKFTKILQSESEKLIELNNQLVIANKKTNEAMEQIMSLYQAVGSLSDQRDRSEIIKLIVNCTKEITRSDTVFFNNILDEENKIIIEGNEDVSQFMKNKLRHEISVRWNSIYNSESPVDIIVADKRFTMVIVRSTYNNYGILGIETTGYKEDIISKQNIDQLVFLAQLSSIVIERSHLEEVNERLLVTEEQNRIADEIHDSILQKLFGMSCGIFALIKNLEKSNINEIKEGLNNIRNSTNNVMRELRFTIYGMSWKKDGVNTFEVDIMNYIKEIQRLNNVNITFKIKGNHELLSTREKKAVYRMICEGIGNGLRHGNANNVDITLYIKSKYKLLKIIDDGKGFDLNGIRKEKENGLGLRNIQNLTYSLNGEIDIYSEIGTGTSIEVKIPNIIQRIEKGEVV</sequence>
<dbReference type="Pfam" id="PF02518">
    <property type="entry name" value="HATPase_c"/>
    <property type="match status" value="1"/>
</dbReference>
<dbReference type="CDD" id="cd16917">
    <property type="entry name" value="HATPase_UhpB-NarQ-NarX-like"/>
    <property type="match status" value="1"/>
</dbReference>
<dbReference type="GO" id="GO:0046983">
    <property type="term" value="F:protein dimerization activity"/>
    <property type="evidence" value="ECO:0007669"/>
    <property type="project" value="InterPro"/>
</dbReference>
<feature type="coiled-coil region" evidence="6">
    <location>
        <begin position="178"/>
        <end position="205"/>
    </location>
</feature>
<feature type="transmembrane region" description="Helical" evidence="7">
    <location>
        <begin position="21"/>
        <end position="39"/>
    </location>
</feature>
<gene>
    <name evidence="9" type="ORF">KDK92_10820</name>
</gene>
<dbReference type="GO" id="GO:0016020">
    <property type="term" value="C:membrane"/>
    <property type="evidence" value="ECO:0007669"/>
    <property type="project" value="InterPro"/>
</dbReference>
<dbReference type="SMART" id="SM00387">
    <property type="entry name" value="HATPase_c"/>
    <property type="match status" value="1"/>
</dbReference>
<accession>A0A9J6P0J2</accession>
<reference evidence="9" key="1">
    <citation type="journal article" date="2021" name="mSystems">
        <title>Bacteria and Archaea Synergistically Convert Glycine Betaine to Biogenic Methane in the Formosa Cold Seep of the South China Sea.</title>
        <authorList>
            <person name="Li L."/>
            <person name="Zhang W."/>
            <person name="Zhang S."/>
            <person name="Song L."/>
            <person name="Sun Q."/>
            <person name="Zhang H."/>
            <person name="Xiang H."/>
            <person name="Dong X."/>
        </authorList>
    </citation>
    <scope>NUCLEOTIDE SEQUENCE</scope>
    <source>
        <strain evidence="9">ZWT</strain>
    </source>
</reference>